<protein>
    <submittedName>
        <fullName evidence="1">Uncharacterized protein</fullName>
    </submittedName>
</protein>
<dbReference type="KEGG" id="vg:65133434"/>
<dbReference type="Proteomes" id="UP000663176">
    <property type="component" value="Segment"/>
</dbReference>
<name>A0A898KAP4_9CAUD</name>
<organism evidence="1 2">
    <name type="scientific">Klebsiella phage vB_KpnP_P184</name>
    <dbReference type="NCBI Taxonomy" id="2806547"/>
    <lineage>
        <taxon>Viruses</taxon>
        <taxon>Duplodnaviria</taxon>
        <taxon>Heunggongvirae</taxon>
        <taxon>Uroviricota</taxon>
        <taxon>Caudoviricetes</taxon>
        <taxon>Schitoviridae</taxon>
        <taxon>Efbeekayvirus</taxon>
        <taxon>Efbeekayvirus P184</taxon>
    </lineage>
</organism>
<proteinExistence type="predicted"/>
<reference evidence="1" key="1">
    <citation type="submission" date="2021-01" db="EMBL/GenBank/DDBJ databases">
        <authorList>
            <person name="Li S."/>
            <person name="Lin Y."/>
        </authorList>
    </citation>
    <scope>NUCLEOTIDE SEQUENCE</scope>
</reference>
<keyword evidence="2" id="KW-1185">Reference proteome</keyword>
<evidence type="ECO:0000313" key="2">
    <source>
        <dbReference type="Proteomes" id="UP000663176"/>
    </source>
</evidence>
<accession>A0A898KAP4</accession>
<evidence type="ECO:0000313" key="1">
    <source>
        <dbReference type="EMBL" id="QSJ03687.1"/>
    </source>
</evidence>
<sequence length="92" mass="10684">MLIELSTLNTPRKPFWEVDSKQPPIYSLSEAEIKKAKVQNSIGIDEPRVNVSKLRIKMGIKVSIKNVVFLNDNKAMKLYKDDQGFYLKEIDW</sequence>
<dbReference type="GeneID" id="65133434"/>
<dbReference type="RefSeq" id="YP_010114832.1">
    <property type="nucleotide sequence ID" value="NC_055919.1"/>
</dbReference>
<dbReference type="EMBL" id="MW495044">
    <property type="protein sequence ID" value="QSJ03687.1"/>
    <property type="molecule type" value="Genomic_DNA"/>
</dbReference>